<dbReference type="OrthoDB" id="798656at2"/>
<dbReference type="PROSITE" id="PS51257">
    <property type="entry name" value="PROKAR_LIPOPROTEIN"/>
    <property type="match status" value="1"/>
</dbReference>
<reference evidence="2 3" key="1">
    <citation type="submission" date="2019-07" db="EMBL/GenBank/DDBJ databases">
        <title>Genomic Encyclopedia of Archaeal and Bacterial Type Strains, Phase II (KMG-II): from individual species to whole genera.</title>
        <authorList>
            <person name="Goeker M."/>
        </authorList>
    </citation>
    <scope>NUCLEOTIDE SEQUENCE [LARGE SCALE GENOMIC DNA]</scope>
    <source>
        <strain evidence="2 3">ATCC BAA-1854</strain>
    </source>
</reference>
<accession>A0A562U2C5</accession>
<dbReference type="Proteomes" id="UP000317010">
    <property type="component" value="Unassembled WGS sequence"/>
</dbReference>
<gene>
    <name evidence="2" type="ORF">JN11_02428</name>
</gene>
<evidence type="ECO:0008006" key="4">
    <source>
        <dbReference type="Google" id="ProtNLM"/>
    </source>
</evidence>
<proteinExistence type="predicted"/>
<keyword evidence="1" id="KW-0732">Signal</keyword>
<dbReference type="AlphaFoldDB" id="A0A562U2C5"/>
<organism evidence="2 3">
    <name type="scientific">Mucilaginibacter frigoritolerans</name>
    <dbReference type="NCBI Taxonomy" id="652788"/>
    <lineage>
        <taxon>Bacteria</taxon>
        <taxon>Pseudomonadati</taxon>
        <taxon>Bacteroidota</taxon>
        <taxon>Sphingobacteriia</taxon>
        <taxon>Sphingobacteriales</taxon>
        <taxon>Sphingobacteriaceae</taxon>
        <taxon>Mucilaginibacter</taxon>
    </lineage>
</organism>
<feature type="chain" id="PRO_5021883098" description="DUF5640 domain-containing protein" evidence="1">
    <location>
        <begin position="21"/>
        <end position="106"/>
    </location>
</feature>
<evidence type="ECO:0000256" key="1">
    <source>
        <dbReference type="SAM" id="SignalP"/>
    </source>
</evidence>
<comment type="caution">
    <text evidence="2">The sequence shown here is derived from an EMBL/GenBank/DDBJ whole genome shotgun (WGS) entry which is preliminary data.</text>
</comment>
<evidence type="ECO:0000313" key="3">
    <source>
        <dbReference type="Proteomes" id="UP000317010"/>
    </source>
</evidence>
<keyword evidence="3" id="KW-1185">Reference proteome</keyword>
<name>A0A562U2C5_9SPHI</name>
<protein>
    <recommendedName>
        <fullName evidence="4">DUF5640 domain-containing protein</fullName>
    </recommendedName>
</protein>
<dbReference type="RefSeq" id="WP_144912816.1">
    <property type="nucleotide sequence ID" value="NZ_VLLI01000006.1"/>
</dbReference>
<sequence>MKKVALIVIHLACASVLVTAACSNPVKSKLKGSWKSKDGSVKLQITDKNFTMDDGEALDEDYFIKDDTIFTSFEGNQPYTSFVIQKIDDHSLQLMGPDSVAVEYNR</sequence>
<evidence type="ECO:0000313" key="2">
    <source>
        <dbReference type="EMBL" id="TWJ00013.1"/>
    </source>
</evidence>
<feature type="signal peptide" evidence="1">
    <location>
        <begin position="1"/>
        <end position="20"/>
    </location>
</feature>
<dbReference type="EMBL" id="VLLI01000006">
    <property type="protein sequence ID" value="TWJ00013.1"/>
    <property type="molecule type" value="Genomic_DNA"/>
</dbReference>